<keyword evidence="3" id="KW-1185">Reference proteome</keyword>
<dbReference type="InterPro" id="IPR043917">
    <property type="entry name" value="DUF5753"/>
</dbReference>
<comment type="caution">
    <text evidence="2">The sequence shown here is derived from an EMBL/GenBank/DDBJ whole genome shotgun (WGS) entry which is preliminary data.</text>
</comment>
<dbReference type="EMBL" id="VKHS01000004">
    <property type="protein sequence ID" value="MBB0228025.1"/>
    <property type="molecule type" value="Genomic_DNA"/>
</dbReference>
<name>A0A7W3SZD1_9ACTN</name>
<dbReference type="AlphaFoldDB" id="A0A7W3SZD1"/>
<evidence type="ECO:0000313" key="3">
    <source>
        <dbReference type="Proteomes" id="UP000530234"/>
    </source>
</evidence>
<organism evidence="2 3">
    <name type="scientific">Streptomyces calidiresistens</name>
    <dbReference type="NCBI Taxonomy" id="1485586"/>
    <lineage>
        <taxon>Bacteria</taxon>
        <taxon>Bacillati</taxon>
        <taxon>Actinomycetota</taxon>
        <taxon>Actinomycetes</taxon>
        <taxon>Kitasatosporales</taxon>
        <taxon>Streptomycetaceae</taxon>
        <taxon>Streptomyces</taxon>
    </lineage>
</organism>
<sequence>MYRVEHVPGGVRVTRAAVGGAPRRHGRVWDAVKAVRDERNGRATKAREEGTELPGAWSAYGRLLQHLRKRAGLNQQELGEAIGYSLEQVASVEQGRRPAKAAFTRAADRVLEAGGVLEVLQDEVDRAKLPRFFRNVSLLEAEALSRFSYDPLLIPGLLQTETYAQALLEAHFPPLDEETIEHRVAARLARQALLTRTNPTIVFVFVVEEDALQRVVGDSTVMRPQLEHMVECARRRNVEVQVMPATRGAHSGLNGPMVLLESTDRTRHVYVEAQDVVTVRSDRDEISEFWLRYGMLRTQALSTEESARLIQRMAGEL</sequence>
<reference evidence="3" key="1">
    <citation type="submission" date="2019-10" db="EMBL/GenBank/DDBJ databases">
        <title>Streptomyces sp. nov., a novel actinobacterium isolated from alkaline environment.</title>
        <authorList>
            <person name="Golinska P."/>
        </authorList>
    </citation>
    <scope>NUCLEOTIDE SEQUENCE [LARGE SCALE GENOMIC DNA]</scope>
    <source>
        <strain evidence="3">DSM 42108</strain>
    </source>
</reference>
<evidence type="ECO:0000313" key="2">
    <source>
        <dbReference type="EMBL" id="MBB0228025.1"/>
    </source>
</evidence>
<gene>
    <name evidence="2" type="ORF">FOE67_00495</name>
</gene>
<feature type="domain" description="HTH cro/C1-type" evidence="1">
    <location>
        <begin position="64"/>
        <end position="97"/>
    </location>
</feature>
<dbReference type="Pfam" id="PF13560">
    <property type="entry name" value="HTH_31"/>
    <property type="match status" value="1"/>
</dbReference>
<dbReference type="SUPFAM" id="SSF47413">
    <property type="entry name" value="lambda repressor-like DNA-binding domains"/>
    <property type="match status" value="1"/>
</dbReference>
<dbReference type="PROSITE" id="PS50943">
    <property type="entry name" value="HTH_CROC1"/>
    <property type="match status" value="1"/>
</dbReference>
<dbReference type="Gene3D" id="1.10.260.40">
    <property type="entry name" value="lambda repressor-like DNA-binding domains"/>
    <property type="match status" value="1"/>
</dbReference>
<evidence type="ECO:0000259" key="1">
    <source>
        <dbReference type="PROSITE" id="PS50943"/>
    </source>
</evidence>
<dbReference type="SMART" id="SM00530">
    <property type="entry name" value="HTH_XRE"/>
    <property type="match status" value="1"/>
</dbReference>
<dbReference type="Proteomes" id="UP000530234">
    <property type="component" value="Unassembled WGS sequence"/>
</dbReference>
<dbReference type="Pfam" id="PF19054">
    <property type="entry name" value="DUF5753"/>
    <property type="match status" value="1"/>
</dbReference>
<dbReference type="CDD" id="cd00093">
    <property type="entry name" value="HTH_XRE"/>
    <property type="match status" value="1"/>
</dbReference>
<dbReference type="GO" id="GO:0003677">
    <property type="term" value="F:DNA binding"/>
    <property type="evidence" value="ECO:0007669"/>
    <property type="project" value="InterPro"/>
</dbReference>
<accession>A0A7W3SZD1</accession>
<dbReference type="InterPro" id="IPR010982">
    <property type="entry name" value="Lambda_DNA-bd_dom_sf"/>
</dbReference>
<proteinExistence type="predicted"/>
<protein>
    <submittedName>
        <fullName evidence="2">Helix-turn-helix domain-containing protein</fullName>
    </submittedName>
</protein>
<dbReference type="InterPro" id="IPR001387">
    <property type="entry name" value="Cro/C1-type_HTH"/>
</dbReference>